<accession>A0A9D1I4U6</accession>
<dbReference type="AlphaFoldDB" id="A0A9D1I4U6"/>
<dbReference type="InterPro" id="IPR020941">
    <property type="entry name" value="SUFU-like_domain"/>
</dbReference>
<dbReference type="Proteomes" id="UP000824091">
    <property type="component" value="Unassembled WGS sequence"/>
</dbReference>
<evidence type="ECO:0000313" key="3">
    <source>
        <dbReference type="Proteomes" id="UP000824091"/>
    </source>
</evidence>
<dbReference type="PANTHER" id="PTHR10928">
    <property type="entry name" value="SUPPRESSOR OF FUSED"/>
    <property type="match status" value="1"/>
</dbReference>
<proteinExistence type="predicted"/>
<comment type="caution">
    <text evidence="2">The sequence shown here is derived from an EMBL/GenBank/DDBJ whole genome shotgun (WGS) entry which is preliminary data.</text>
</comment>
<feature type="domain" description="Suppressor of fused-like" evidence="1">
    <location>
        <begin position="41"/>
        <end position="203"/>
    </location>
</feature>
<dbReference type="InterPro" id="IPR017429">
    <property type="entry name" value="Suppressor_of_fused_bac"/>
</dbReference>
<dbReference type="EMBL" id="DVMO01000095">
    <property type="protein sequence ID" value="HIU28004.1"/>
    <property type="molecule type" value="Genomic_DNA"/>
</dbReference>
<protein>
    <submittedName>
        <fullName evidence="2">Suppressor of fused domain protein</fullName>
    </submittedName>
</protein>
<dbReference type="InterPro" id="IPR037181">
    <property type="entry name" value="SUFU_N"/>
</dbReference>
<organism evidence="2 3">
    <name type="scientific">Candidatus Fimisoma avicola</name>
    <dbReference type="NCBI Taxonomy" id="2840826"/>
    <lineage>
        <taxon>Bacteria</taxon>
        <taxon>Bacillati</taxon>
        <taxon>Bacillota</taxon>
        <taxon>Clostridia</taxon>
        <taxon>Eubacteriales</taxon>
        <taxon>Candidatus Fimisoma</taxon>
    </lineage>
</organism>
<dbReference type="GO" id="GO:0005737">
    <property type="term" value="C:cytoplasm"/>
    <property type="evidence" value="ECO:0007669"/>
    <property type="project" value="TreeGrafter"/>
</dbReference>
<evidence type="ECO:0000313" key="2">
    <source>
        <dbReference type="EMBL" id="HIU28004.1"/>
    </source>
</evidence>
<dbReference type="SUPFAM" id="SSF103359">
    <property type="entry name" value="Suppressor of Fused, N-terminal domain"/>
    <property type="match status" value="1"/>
</dbReference>
<dbReference type="Pfam" id="PF05076">
    <property type="entry name" value="SUFU"/>
    <property type="match status" value="1"/>
</dbReference>
<reference evidence="2" key="1">
    <citation type="submission" date="2020-10" db="EMBL/GenBank/DDBJ databases">
        <authorList>
            <person name="Gilroy R."/>
        </authorList>
    </citation>
    <scope>NUCLEOTIDE SEQUENCE</scope>
    <source>
        <strain evidence="2">11300</strain>
    </source>
</reference>
<gene>
    <name evidence="2" type="ORF">IAD16_06485</name>
</gene>
<evidence type="ECO:0000259" key="1">
    <source>
        <dbReference type="Pfam" id="PF05076"/>
    </source>
</evidence>
<sequence length="347" mass="38341">MCNEKEFTQAGFDAIAEAMHQLYPDQEGLYYGTVIPYFLGGSDPLDGVEVWKSQKGIPHWHYVTYGFTELYEKESDDPSVSGYGFELTFRLKRGDEDEPPAWPISLLQNLARYVFSSGNVFGPGHHMNANGPIALETDTKLTALGFRTDPQLAEKDTPNGTMTFLQVVGITEDEMNSMMCWNGEKFLAAMEEYCPLCVTDLSRSSMMENSDFYRAWQEGMAKDGSSTAFLYMDELDVRSENGHITIRIGAGHDITAADMLKARVGKGRTLLIQSRENAVLFSPGMEAKVTEEDDMVTLTLPAAALEELCGRLQSHAGIYPLTASPVTIEVVPTKIKDANGNVIKVIG</sequence>
<name>A0A9D1I4U6_9FIRM</name>
<reference evidence="2" key="2">
    <citation type="journal article" date="2021" name="PeerJ">
        <title>Extensive microbial diversity within the chicken gut microbiome revealed by metagenomics and culture.</title>
        <authorList>
            <person name="Gilroy R."/>
            <person name="Ravi A."/>
            <person name="Getino M."/>
            <person name="Pursley I."/>
            <person name="Horton D.L."/>
            <person name="Alikhan N.F."/>
            <person name="Baker D."/>
            <person name="Gharbi K."/>
            <person name="Hall N."/>
            <person name="Watson M."/>
            <person name="Adriaenssens E.M."/>
            <person name="Foster-Nyarko E."/>
            <person name="Jarju S."/>
            <person name="Secka A."/>
            <person name="Antonio M."/>
            <person name="Oren A."/>
            <person name="Chaudhuri R.R."/>
            <person name="La Ragione R."/>
            <person name="Hildebrand F."/>
            <person name="Pallen M.J."/>
        </authorList>
    </citation>
    <scope>NUCLEOTIDE SEQUENCE</scope>
    <source>
        <strain evidence="2">11300</strain>
    </source>
</reference>
<dbReference type="PANTHER" id="PTHR10928:SF2">
    <property type="entry name" value="SUPPRESSOR OF FUSED HOMOLOG"/>
    <property type="match status" value="1"/>
</dbReference>
<dbReference type="InterPro" id="IPR007768">
    <property type="entry name" value="Suppressor_of_fused"/>
</dbReference>
<dbReference type="PIRSF" id="PIRSF038192">
    <property type="entry name" value="Txn_reg_BtrU_prd"/>
    <property type="match status" value="1"/>
</dbReference>